<dbReference type="SUPFAM" id="SSF55874">
    <property type="entry name" value="ATPase domain of HSP90 chaperone/DNA topoisomerase II/histidine kinase"/>
    <property type="match status" value="1"/>
</dbReference>
<dbReference type="GO" id="GO:0016020">
    <property type="term" value="C:membrane"/>
    <property type="evidence" value="ECO:0007669"/>
    <property type="project" value="InterPro"/>
</dbReference>
<feature type="domain" description="Signal transduction histidine kinase internal region" evidence="2">
    <location>
        <begin position="201"/>
        <end position="278"/>
    </location>
</feature>
<proteinExistence type="predicted"/>
<reference evidence="3" key="1">
    <citation type="submission" date="2019-10" db="EMBL/GenBank/DDBJ databases">
        <title>Draft genome sequence of Panacibacter sp. KCS-6.</title>
        <authorList>
            <person name="Yim K.J."/>
        </authorList>
    </citation>
    <scope>NUCLEOTIDE SEQUENCE</scope>
    <source>
        <strain evidence="3">KCS-6</strain>
    </source>
</reference>
<keyword evidence="4" id="KW-1185">Reference proteome</keyword>
<organism evidence="3 4">
    <name type="scientific">Limnovirga soli</name>
    <dbReference type="NCBI Taxonomy" id="2656915"/>
    <lineage>
        <taxon>Bacteria</taxon>
        <taxon>Pseudomonadati</taxon>
        <taxon>Bacteroidota</taxon>
        <taxon>Chitinophagia</taxon>
        <taxon>Chitinophagales</taxon>
        <taxon>Chitinophagaceae</taxon>
        <taxon>Limnovirga</taxon>
    </lineage>
</organism>
<feature type="transmembrane region" description="Helical" evidence="1">
    <location>
        <begin position="53"/>
        <end position="70"/>
    </location>
</feature>
<dbReference type="PANTHER" id="PTHR34220:SF7">
    <property type="entry name" value="SENSOR HISTIDINE KINASE YPDA"/>
    <property type="match status" value="1"/>
</dbReference>
<feature type="transmembrane region" description="Helical" evidence="1">
    <location>
        <begin position="82"/>
        <end position="103"/>
    </location>
</feature>
<gene>
    <name evidence="3" type="ORF">GD597_02770</name>
</gene>
<accession>A0A8J8FCW9</accession>
<dbReference type="PANTHER" id="PTHR34220">
    <property type="entry name" value="SENSOR HISTIDINE KINASE YPDA"/>
    <property type="match status" value="1"/>
</dbReference>
<dbReference type="EMBL" id="WHPF01000002">
    <property type="protein sequence ID" value="NNV54367.1"/>
    <property type="molecule type" value="Genomic_DNA"/>
</dbReference>
<dbReference type="AlphaFoldDB" id="A0A8J8FCW9"/>
<name>A0A8J8FCW9_9BACT</name>
<evidence type="ECO:0000259" key="2">
    <source>
        <dbReference type="Pfam" id="PF06580"/>
    </source>
</evidence>
<evidence type="ECO:0000256" key="1">
    <source>
        <dbReference type="SAM" id="Phobius"/>
    </source>
</evidence>
<evidence type="ECO:0000313" key="4">
    <source>
        <dbReference type="Proteomes" id="UP000598971"/>
    </source>
</evidence>
<keyword evidence="1" id="KW-0812">Transmembrane</keyword>
<feature type="transmembrane region" description="Helical" evidence="1">
    <location>
        <begin position="158"/>
        <end position="181"/>
    </location>
</feature>
<evidence type="ECO:0000313" key="3">
    <source>
        <dbReference type="EMBL" id="NNV54367.1"/>
    </source>
</evidence>
<dbReference type="Gene3D" id="3.30.565.10">
    <property type="entry name" value="Histidine kinase-like ATPase, C-terminal domain"/>
    <property type="match status" value="1"/>
</dbReference>
<protein>
    <recommendedName>
        <fullName evidence="2">Signal transduction histidine kinase internal region domain-containing protein</fullName>
    </recommendedName>
</protein>
<dbReference type="Proteomes" id="UP000598971">
    <property type="component" value="Unassembled WGS sequence"/>
</dbReference>
<feature type="transmembrane region" description="Helical" evidence="1">
    <location>
        <begin position="12"/>
        <end position="33"/>
    </location>
</feature>
<dbReference type="InterPro" id="IPR010559">
    <property type="entry name" value="Sig_transdc_His_kin_internal"/>
</dbReference>
<dbReference type="GO" id="GO:0000155">
    <property type="term" value="F:phosphorelay sensor kinase activity"/>
    <property type="evidence" value="ECO:0007669"/>
    <property type="project" value="InterPro"/>
</dbReference>
<sequence>MKQMNRTYQKLKLIVLHFAAWVGILSIVILLFYSANKNNSGTAYPDLKIYQHLSITVFTLAVVFYVYYYLLIPRLLYLKRFIVFVLISLLQAALFVEGMNLYFKYMNKPGILTNVQIRPPDMRPPPPSKNGIPLNAPGNLGIHPPPIDFPAGANRSPMLPYSVTLLPFLMVITASIALKYINDGDYRESQLKEQKMAALSSELQFLKSQISPHFLFNVLNNLTYHARKNTEMLEPSLQKLSSLLRYMLYDTNEEKVLLDKEIKYLEDYVGLREIRHQDVKITTNFFNDYDNLQIAPMLLIPFVENAFKHASGFIDGDRFIVIELLTNHQYLTFSVTNKYTQNKIEPIDNASGIGLANVKKRLELLYPANHYLSIQKGEEVFSIFLQIKLSYS</sequence>
<dbReference type="InterPro" id="IPR050640">
    <property type="entry name" value="Bact_2-comp_sensor_kinase"/>
</dbReference>
<comment type="caution">
    <text evidence="3">The sequence shown here is derived from an EMBL/GenBank/DDBJ whole genome shotgun (WGS) entry which is preliminary data.</text>
</comment>
<keyword evidence="1" id="KW-1133">Transmembrane helix</keyword>
<dbReference type="InterPro" id="IPR036890">
    <property type="entry name" value="HATPase_C_sf"/>
</dbReference>
<dbReference type="Pfam" id="PF06580">
    <property type="entry name" value="His_kinase"/>
    <property type="match status" value="1"/>
</dbReference>
<keyword evidence="1" id="KW-0472">Membrane</keyword>